<dbReference type="InterPro" id="IPR004323">
    <property type="entry name" value="Ion_tolerance_CutA"/>
</dbReference>
<dbReference type="PANTHER" id="PTHR23419">
    <property type="entry name" value="DIVALENT CATION TOLERANCE CUTA-RELATED"/>
    <property type="match status" value="1"/>
</dbReference>
<dbReference type="Gene3D" id="3.30.70.120">
    <property type="match status" value="1"/>
</dbReference>
<dbReference type="Proteomes" id="UP000199648">
    <property type="component" value="Unassembled WGS sequence"/>
</dbReference>
<evidence type="ECO:0000313" key="3">
    <source>
        <dbReference type="Proteomes" id="UP000199648"/>
    </source>
</evidence>
<dbReference type="InterPro" id="IPR015867">
    <property type="entry name" value="N-reg_PII/ATP_PRibTrfase_C"/>
</dbReference>
<protein>
    <submittedName>
        <fullName evidence="2">Divalent cation tolerance protein</fullName>
    </submittedName>
</protein>
<dbReference type="GO" id="GO:0005507">
    <property type="term" value="F:copper ion binding"/>
    <property type="evidence" value="ECO:0007669"/>
    <property type="project" value="TreeGrafter"/>
</dbReference>
<evidence type="ECO:0000313" key="2">
    <source>
        <dbReference type="EMBL" id="SCZ52002.1"/>
    </source>
</evidence>
<accession>A0A1G5PRD5</accession>
<keyword evidence="3" id="KW-1185">Reference proteome</keyword>
<dbReference type="EMBL" id="FMWD01000002">
    <property type="protein sequence ID" value="SCZ52002.1"/>
    <property type="molecule type" value="Genomic_DNA"/>
</dbReference>
<dbReference type="InterPro" id="IPR011322">
    <property type="entry name" value="N-reg_PII-like_a/b"/>
</dbReference>
<gene>
    <name evidence="2" type="ORF">SAMN03097708_00644</name>
</gene>
<proteinExistence type="inferred from homology"/>
<dbReference type="GO" id="GO:0010038">
    <property type="term" value="P:response to metal ion"/>
    <property type="evidence" value="ECO:0007669"/>
    <property type="project" value="InterPro"/>
</dbReference>
<name>A0A1G5PRD5_9GAMM</name>
<dbReference type="Pfam" id="PF03091">
    <property type="entry name" value="CutA1"/>
    <property type="match status" value="1"/>
</dbReference>
<dbReference type="AlphaFoldDB" id="A0A1G5PRD5"/>
<reference evidence="2 3" key="1">
    <citation type="submission" date="2016-10" db="EMBL/GenBank/DDBJ databases">
        <authorList>
            <person name="de Groot N.N."/>
        </authorList>
    </citation>
    <scope>NUCLEOTIDE SEQUENCE [LARGE SCALE GENOMIC DNA]</scope>
    <source>
        <strain evidence="2 3">HLD2</strain>
    </source>
</reference>
<comment type="similarity">
    <text evidence="1">Belongs to the CutA family.</text>
</comment>
<organism evidence="2 3">
    <name type="scientific">Thiohalomonas denitrificans</name>
    <dbReference type="NCBI Taxonomy" id="415747"/>
    <lineage>
        <taxon>Bacteria</taxon>
        <taxon>Pseudomonadati</taxon>
        <taxon>Pseudomonadota</taxon>
        <taxon>Gammaproteobacteria</taxon>
        <taxon>Thiohalomonadales</taxon>
        <taxon>Thiohalomonadaceae</taxon>
        <taxon>Thiohalomonas</taxon>
    </lineage>
</organism>
<dbReference type="OrthoDB" id="37622at2"/>
<dbReference type="STRING" id="415747.SAMN03097708_00644"/>
<evidence type="ECO:0000256" key="1">
    <source>
        <dbReference type="ARBA" id="ARBA00010169"/>
    </source>
</evidence>
<dbReference type="RefSeq" id="WP_092992564.1">
    <property type="nucleotide sequence ID" value="NZ_FMWD01000002.1"/>
</dbReference>
<sequence>MSEYRLVITTCPDQNSADALAAYLVDHRLAACVNTISGMRSYYQWKGEVCNDAEFILLIKSRADLYPRLEETIVERHPYELPEVIALPIESGLDDYLRWIDEQTGK</sequence>
<dbReference type="PANTHER" id="PTHR23419:SF8">
    <property type="entry name" value="FI09726P"/>
    <property type="match status" value="1"/>
</dbReference>
<dbReference type="SUPFAM" id="SSF54913">
    <property type="entry name" value="GlnB-like"/>
    <property type="match status" value="1"/>
</dbReference>